<dbReference type="InterPro" id="IPR036412">
    <property type="entry name" value="HAD-like_sf"/>
</dbReference>
<proteinExistence type="predicted"/>
<evidence type="ECO:0000313" key="2">
    <source>
        <dbReference type="EMBL" id="RFU34202.1"/>
    </source>
</evidence>
<dbReference type="FunFam" id="3.40.50.1000:FF:000069">
    <property type="entry name" value="HAD-superfamily subfamily IIA hydrolase"/>
    <property type="match status" value="1"/>
</dbReference>
<dbReference type="OMA" id="RDWASDQ"/>
<dbReference type="SUPFAM" id="SSF56784">
    <property type="entry name" value="HAD-like"/>
    <property type="match status" value="1"/>
</dbReference>
<keyword evidence="3" id="KW-1185">Reference proteome</keyword>
<dbReference type="PANTHER" id="PTHR14269">
    <property type="entry name" value="CDP-DIACYLGLYCEROL--GLYCEROL-3-PHOSPHATE 3-PHOSPHATIDYLTRANSFERASE-RELATED"/>
    <property type="match status" value="1"/>
</dbReference>
<evidence type="ECO:0000313" key="3">
    <source>
        <dbReference type="Proteomes" id="UP000258309"/>
    </source>
</evidence>
<reference evidence="2 3" key="1">
    <citation type="submission" date="2018-05" db="EMBL/GenBank/DDBJ databases">
        <title>Draft genome sequence of Scytalidium lignicola DSM 105466, a ubiquitous saprotrophic fungus.</title>
        <authorList>
            <person name="Buettner E."/>
            <person name="Gebauer A.M."/>
            <person name="Hofrichter M."/>
            <person name="Liers C."/>
            <person name="Kellner H."/>
        </authorList>
    </citation>
    <scope>NUCLEOTIDE SEQUENCE [LARGE SCALE GENOMIC DNA]</scope>
    <source>
        <strain evidence="2 3">DSM 105466</strain>
    </source>
</reference>
<feature type="non-terminal residue" evidence="2">
    <location>
        <position position="474"/>
    </location>
</feature>
<dbReference type="InterPro" id="IPR006353">
    <property type="entry name" value="HAD-SF_hydro_IIA_CECR5"/>
</dbReference>
<name>A0A3E2HM03_SCYLI</name>
<feature type="non-terminal residue" evidence="2">
    <location>
        <position position="1"/>
    </location>
</feature>
<dbReference type="EMBL" id="NCSJ02000024">
    <property type="protein sequence ID" value="RFU34202.1"/>
    <property type="molecule type" value="Genomic_DNA"/>
</dbReference>
<dbReference type="Gene3D" id="3.40.50.1000">
    <property type="entry name" value="HAD superfamily/HAD-like"/>
    <property type="match status" value="2"/>
</dbReference>
<feature type="region of interest" description="Disordered" evidence="1">
    <location>
        <begin position="68"/>
        <end position="94"/>
    </location>
</feature>
<dbReference type="NCBIfam" id="TIGR01460">
    <property type="entry name" value="HAD-SF-IIA"/>
    <property type="match status" value="1"/>
</dbReference>
<dbReference type="Proteomes" id="UP000258309">
    <property type="component" value="Unassembled WGS sequence"/>
</dbReference>
<accession>A0A3E2HM03</accession>
<dbReference type="AlphaFoldDB" id="A0A3E2HM03"/>
<dbReference type="NCBIfam" id="TIGR01456">
    <property type="entry name" value="CECR5"/>
    <property type="match status" value="1"/>
</dbReference>
<dbReference type="InterPro" id="IPR050324">
    <property type="entry name" value="CDP-alcohol_PTase-I"/>
</dbReference>
<dbReference type="Pfam" id="PF13344">
    <property type="entry name" value="Hydrolase_6"/>
    <property type="match status" value="1"/>
</dbReference>
<gene>
    <name evidence="2" type="ORF">B7463_g2116</name>
</gene>
<dbReference type="PANTHER" id="PTHR14269:SF4">
    <property type="entry name" value="CAT EYE SYNDROME CRITICAL REGION PROTEIN 5"/>
    <property type="match status" value="1"/>
</dbReference>
<dbReference type="InterPro" id="IPR006357">
    <property type="entry name" value="HAD-SF_hydro_IIA"/>
</dbReference>
<organism evidence="2 3">
    <name type="scientific">Scytalidium lignicola</name>
    <name type="common">Hyphomycete</name>
    <dbReference type="NCBI Taxonomy" id="5539"/>
    <lineage>
        <taxon>Eukaryota</taxon>
        <taxon>Fungi</taxon>
        <taxon>Dikarya</taxon>
        <taxon>Ascomycota</taxon>
        <taxon>Pezizomycotina</taxon>
        <taxon>Leotiomycetes</taxon>
        <taxon>Leotiomycetes incertae sedis</taxon>
        <taxon>Scytalidium</taxon>
    </lineage>
</organism>
<dbReference type="GO" id="GO:0046474">
    <property type="term" value="P:glycerophospholipid biosynthetic process"/>
    <property type="evidence" value="ECO:0007669"/>
    <property type="project" value="TreeGrafter"/>
</dbReference>
<comment type="caution">
    <text evidence="2">The sequence shown here is derived from an EMBL/GenBank/DDBJ whole genome shotgun (WGS) entry which is preliminary data.</text>
</comment>
<sequence>MSGRNSLYPPTDHRYRRLSSVGATSEEVESEDPVVVVPARLLHHRSHTYHGGSFAASLETARKELTSINLEDETLSSSTESSVPGTPGSPVTPRDVSTADTFAFAFDIDGVLVRGGKPIPEAIEAMKVLNGENEFGMKVPYIFLTNGGGKTEAERCIDLSGQLDIEVSPAQFICGHTPMREMVEKYNTVLVIGGEGEKCRLVAEGYGFKDVITPGDIIKDNEATTPFRKLTPEERANSRKRDYGKTKIEAIFVFADSRDWAGDIQIMLDLAMSKGGYIGTLSETFDEGPPIYFSHNDIVWSAAHNNVRLGMGALRKMVETLFKDVTGGKELETIAFGKPQIGTFEFATRLLQQWRKDEHGINAPPDTVYFVGDTPESDIKGTNMFNEKSKNTWYSMLVKTGVYKDGTEPSAKPKVTVDTVLDAVKYGMRREQIKQMQKDSAKIVLNRLPVDKLSLDEKVRSNSTAIEDDEGVVI</sequence>
<dbReference type="GO" id="GO:0005739">
    <property type="term" value="C:mitochondrion"/>
    <property type="evidence" value="ECO:0007669"/>
    <property type="project" value="TreeGrafter"/>
</dbReference>
<dbReference type="OrthoDB" id="10251048at2759"/>
<dbReference type="InterPro" id="IPR023214">
    <property type="entry name" value="HAD_sf"/>
</dbReference>
<dbReference type="STRING" id="5539.A0A3E2HM03"/>
<feature type="compositionally biased region" description="Low complexity" evidence="1">
    <location>
        <begin position="75"/>
        <end position="93"/>
    </location>
</feature>
<dbReference type="Pfam" id="PF13242">
    <property type="entry name" value="Hydrolase_like"/>
    <property type="match status" value="1"/>
</dbReference>
<protein>
    <recommendedName>
        <fullName evidence="4">4-nitrophenylphosphatase</fullName>
    </recommendedName>
</protein>
<feature type="region of interest" description="Disordered" evidence="1">
    <location>
        <begin position="1"/>
        <end position="29"/>
    </location>
</feature>
<evidence type="ECO:0008006" key="4">
    <source>
        <dbReference type="Google" id="ProtNLM"/>
    </source>
</evidence>
<evidence type="ECO:0000256" key="1">
    <source>
        <dbReference type="SAM" id="MobiDB-lite"/>
    </source>
</evidence>